<feature type="region of interest" description="Disordered" evidence="1">
    <location>
        <begin position="1"/>
        <end position="31"/>
    </location>
</feature>
<comment type="caution">
    <text evidence="2">The sequence shown here is derived from an EMBL/GenBank/DDBJ whole genome shotgun (WGS) entry which is preliminary data.</text>
</comment>
<organism evidence="2 3">
    <name type="scientific">Vibrio scophthalmi LMG 19158</name>
    <dbReference type="NCBI Taxonomy" id="870967"/>
    <lineage>
        <taxon>Bacteria</taxon>
        <taxon>Pseudomonadati</taxon>
        <taxon>Pseudomonadota</taxon>
        <taxon>Gammaproteobacteria</taxon>
        <taxon>Vibrionales</taxon>
        <taxon>Vibrionaceae</taxon>
        <taxon>Vibrio</taxon>
    </lineage>
</organism>
<evidence type="ECO:0000313" key="2">
    <source>
        <dbReference type="EMBL" id="EGU31079.1"/>
    </source>
</evidence>
<dbReference type="eggNOG" id="COG2755">
    <property type="taxonomic scope" value="Bacteria"/>
</dbReference>
<dbReference type="AlphaFoldDB" id="F9RTI1"/>
<reference evidence="2 3" key="1">
    <citation type="journal article" date="2012" name="Int. J. Syst. Evol. Microbiol.">
        <title>Vibrio caribbeanicus sp. nov., isolated from the marine sponge Scleritoderma cyanea.</title>
        <authorList>
            <person name="Hoffmann M."/>
            <person name="Monday S.R."/>
            <person name="Allard M.W."/>
            <person name="Strain E.A."/>
            <person name="Whittaker P."/>
            <person name="Naum M."/>
            <person name="McCarthy P.J."/>
            <person name="Lopez J.V."/>
            <person name="Fischer M."/>
            <person name="Brown E.W."/>
        </authorList>
    </citation>
    <scope>NUCLEOTIDE SEQUENCE [LARGE SCALE GENOMIC DNA]</scope>
    <source>
        <strain evidence="2 3">LMG 19158</strain>
    </source>
</reference>
<accession>F9RTI1</accession>
<proteinExistence type="predicted"/>
<dbReference type="RefSeq" id="WP_005598714.1">
    <property type="nucleotide sequence ID" value="NZ_AFWE01000208.1"/>
</dbReference>
<dbReference type="Proteomes" id="UP000004349">
    <property type="component" value="Unassembled WGS sequence"/>
</dbReference>
<name>F9RTI1_9VIBR</name>
<dbReference type="EMBL" id="AFWE01000208">
    <property type="protein sequence ID" value="EGU31079.1"/>
    <property type="molecule type" value="Genomic_DNA"/>
</dbReference>
<evidence type="ECO:0000313" key="3">
    <source>
        <dbReference type="Proteomes" id="UP000004349"/>
    </source>
</evidence>
<sequence length="294" mass="32265">MHPLQNGTQAEVAPSPKPKKGEPGYFTESGESGLPSIPGADWFNAVIKEFQNALTANGVAFNPDNFDHLQKLFAANGDQFAPYRADRVYRYGEVCSTIVNGQIKFWQWYSNTESLAGKDPLNEANRRPGWSDTAKSWYWSPFNGSRPGETVWWGGSELPEDVILDNEQELPVVVYHRLAVARPDLVSGGVIRMKPASGRYLRAANGSNYIAGEIHGDAIRNITASISALNATNVGQSPYGAFYLDNYNNTGTMRTPQGSAYNGFLTLAFDTSRIVPVANQNQPVTLIEWKGVAI</sequence>
<evidence type="ECO:0000256" key="1">
    <source>
        <dbReference type="SAM" id="MobiDB-lite"/>
    </source>
</evidence>
<gene>
    <name evidence="2" type="ORF">VIS19158_06205</name>
</gene>
<protein>
    <submittedName>
        <fullName evidence="2">Prophage MuSo2, tail fiber protein, putative</fullName>
    </submittedName>
</protein>